<keyword evidence="12" id="KW-1185">Reference proteome</keyword>
<feature type="domain" description="ABC transmembrane type-1" evidence="10">
    <location>
        <begin position="100"/>
        <end position="274"/>
    </location>
</feature>
<evidence type="ECO:0000256" key="2">
    <source>
        <dbReference type="ARBA" id="ARBA00007069"/>
    </source>
</evidence>
<evidence type="ECO:0000256" key="9">
    <source>
        <dbReference type="RuleBase" id="RU363054"/>
    </source>
</evidence>
<dbReference type="InterPro" id="IPR011864">
    <property type="entry name" value="Phosphate_PstC"/>
</dbReference>
<evidence type="ECO:0000256" key="4">
    <source>
        <dbReference type="ARBA" id="ARBA00022475"/>
    </source>
</evidence>
<comment type="similarity">
    <text evidence="2 9">Belongs to the binding-protein-dependent transport system permease family. CysTW subfamily.</text>
</comment>
<feature type="transmembrane region" description="Helical" evidence="9">
    <location>
        <begin position="197"/>
        <end position="220"/>
    </location>
</feature>
<comment type="function">
    <text evidence="9">Part of the binding-protein-dependent transport system for phosphate; probably responsible for the translocation of the substrate across the membrane.</text>
</comment>
<dbReference type="CDD" id="cd06261">
    <property type="entry name" value="TM_PBP2"/>
    <property type="match status" value="1"/>
</dbReference>
<dbReference type="InterPro" id="IPR051124">
    <property type="entry name" value="Phosphate_Transport_Permease"/>
</dbReference>
<dbReference type="Pfam" id="PF00528">
    <property type="entry name" value="BPD_transp_1"/>
    <property type="match status" value="1"/>
</dbReference>
<feature type="transmembrane region" description="Helical" evidence="9">
    <location>
        <begin position="139"/>
        <end position="159"/>
    </location>
</feature>
<evidence type="ECO:0000256" key="5">
    <source>
        <dbReference type="ARBA" id="ARBA00022592"/>
    </source>
</evidence>
<keyword evidence="3 9" id="KW-0813">Transport</keyword>
<protein>
    <recommendedName>
        <fullName evidence="9">Phosphate transport system permease protein</fullName>
    </recommendedName>
</protein>
<gene>
    <name evidence="11" type="primary">pstC</name>
    <name evidence="11" type="ORF">PF327_03125</name>
</gene>
<organism evidence="11 12">
    <name type="scientific">Sulfurovum xiamenensis</name>
    <dbReference type="NCBI Taxonomy" id="3019066"/>
    <lineage>
        <taxon>Bacteria</taxon>
        <taxon>Pseudomonadati</taxon>
        <taxon>Campylobacterota</taxon>
        <taxon>Epsilonproteobacteria</taxon>
        <taxon>Campylobacterales</taxon>
        <taxon>Sulfurovaceae</taxon>
        <taxon>Sulfurovum</taxon>
    </lineage>
</organism>
<reference evidence="11" key="1">
    <citation type="submission" date="2023-01" db="EMBL/GenBank/DDBJ databases">
        <title>Sulfurovum sp. XTW-4 genome assembly.</title>
        <authorList>
            <person name="Wang J."/>
        </authorList>
    </citation>
    <scope>NUCLEOTIDE SEQUENCE</scope>
    <source>
        <strain evidence="11">XTW-4</strain>
    </source>
</reference>
<dbReference type="Proteomes" id="UP001169066">
    <property type="component" value="Unassembled WGS sequence"/>
</dbReference>
<feature type="transmembrane region" description="Helical" evidence="9">
    <location>
        <begin position="12"/>
        <end position="32"/>
    </location>
</feature>
<feature type="transmembrane region" description="Helical" evidence="9">
    <location>
        <begin position="103"/>
        <end position="127"/>
    </location>
</feature>
<keyword evidence="8 9" id="KW-0472">Membrane</keyword>
<evidence type="ECO:0000256" key="6">
    <source>
        <dbReference type="ARBA" id="ARBA00022692"/>
    </source>
</evidence>
<dbReference type="RefSeq" id="WP_248575891.1">
    <property type="nucleotide sequence ID" value="NZ_JAQIBC010000001.1"/>
</dbReference>
<dbReference type="NCBIfam" id="TIGR02138">
    <property type="entry name" value="phosphate_pstC"/>
    <property type="match status" value="1"/>
</dbReference>
<feature type="transmembrane region" description="Helical" evidence="9">
    <location>
        <begin position="256"/>
        <end position="278"/>
    </location>
</feature>
<comment type="caution">
    <text evidence="11">The sequence shown here is derived from an EMBL/GenBank/DDBJ whole genome shotgun (WGS) entry which is preliminary data.</text>
</comment>
<keyword evidence="4 9" id="KW-1003">Cell membrane</keyword>
<evidence type="ECO:0000256" key="1">
    <source>
        <dbReference type="ARBA" id="ARBA00004651"/>
    </source>
</evidence>
<comment type="subcellular location">
    <subcellularLocation>
        <location evidence="1 9">Cell membrane</location>
        <topology evidence="1 9">Multi-pass membrane protein</topology>
    </subcellularLocation>
</comment>
<dbReference type="Gene3D" id="1.10.3720.10">
    <property type="entry name" value="MetI-like"/>
    <property type="match status" value="1"/>
</dbReference>
<dbReference type="InterPro" id="IPR035906">
    <property type="entry name" value="MetI-like_sf"/>
</dbReference>
<dbReference type="PANTHER" id="PTHR30425:SF1">
    <property type="entry name" value="PHOSPHATE TRANSPORT SYSTEM PERMEASE PROTEIN PSTC"/>
    <property type="match status" value="1"/>
</dbReference>
<accession>A0ABT7QQ13</accession>
<evidence type="ECO:0000256" key="3">
    <source>
        <dbReference type="ARBA" id="ARBA00022448"/>
    </source>
</evidence>
<feature type="transmembrane region" description="Helical" evidence="9">
    <location>
        <begin position="63"/>
        <end position="91"/>
    </location>
</feature>
<dbReference type="SUPFAM" id="SSF161098">
    <property type="entry name" value="MetI-like"/>
    <property type="match status" value="1"/>
</dbReference>
<evidence type="ECO:0000256" key="7">
    <source>
        <dbReference type="ARBA" id="ARBA00022989"/>
    </source>
</evidence>
<keyword evidence="7 9" id="KW-1133">Transmembrane helix</keyword>
<evidence type="ECO:0000313" key="12">
    <source>
        <dbReference type="Proteomes" id="UP001169066"/>
    </source>
</evidence>
<evidence type="ECO:0000259" key="10">
    <source>
        <dbReference type="Pfam" id="PF00528"/>
    </source>
</evidence>
<dbReference type="EMBL" id="JAQIBC010000001">
    <property type="protein sequence ID" value="MDM5263176.1"/>
    <property type="molecule type" value="Genomic_DNA"/>
</dbReference>
<keyword evidence="5 9" id="KW-0592">Phosphate transport</keyword>
<evidence type="ECO:0000256" key="8">
    <source>
        <dbReference type="ARBA" id="ARBA00023136"/>
    </source>
</evidence>
<proteinExistence type="inferred from homology"/>
<dbReference type="InterPro" id="IPR000515">
    <property type="entry name" value="MetI-like"/>
</dbReference>
<sequence length="284" mass="30407">MSGKLFKNFSFFSATLSFFILVGIFAVLFSYAQDALHEFGFDFLYNETWEADEDDEGGIFGGYVPIIGTLLSTLIAMAIATPLAMGIAIFLTEIATEKLVKPVSIAIELLAAIPSIIYGMWGLFYFAPIVQATVGGNGVGLLTAGIVLAIMIIPFMAAITRDAMNTAPSVLKESAYAMGATKFEVIKDVVMPYAKGGIIGSIILALGRALGETMAVAFLIGSVMSIPSRVTDPTTSIPVLLANNFAEAQDLEMSSMYYLALILFVVSFAIISVAKFYFLGRKTV</sequence>
<dbReference type="PANTHER" id="PTHR30425">
    <property type="entry name" value="PHOSPHATE TRANSPORT SYSTEM PERMEASE PROTEIN PST"/>
    <property type="match status" value="1"/>
</dbReference>
<evidence type="ECO:0000313" key="11">
    <source>
        <dbReference type="EMBL" id="MDM5263176.1"/>
    </source>
</evidence>
<name>A0ABT7QQ13_9BACT</name>
<keyword evidence="6 9" id="KW-0812">Transmembrane</keyword>